<dbReference type="GeneID" id="73796805"/>
<comment type="caution">
    <text evidence="2">The sequence shown here is derived from an EMBL/GenBank/DDBJ whole genome shotgun (WGS) entry which is preliminary data.</text>
</comment>
<feature type="transmembrane region" description="Helical" evidence="1">
    <location>
        <begin position="30"/>
        <end position="51"/>
    </location>
</feature>
<keyword evidence="1" id="KW-0472">Membrane</keyword>
<protein>
    <recommendedName>
        <fullName evidence="4">DUF5668 domain-containing protein</fullName>
    </recommendedName>
</protein>
<evidence type="ECO:0000313" key="3">
    <source>
        <dbReference type="Proteomes" id="UP000295773"/>
    </source>
</evidence>
<organism evidence="2 3">
    <name type="scientific">Longicatena caecimuris</name>
    <dbReference type="NCBI Taxonomy" id="1796635"/>
    <lineage>
        <taxon>Bacteria</taxon>
        <taxon>Bacillati</taxon>
        <taxon>Bacillota</taxon>
        <taxon>Erysipelotrichia</taxon>
        <taxon>Erysipelotrichales</taxon>
        <taxon>Erysipelotrichaceae</taxon>
        <taxon>Longicatena</taxon>
    </lineage>
</organism>
<keyword evidence="3" id="KW-1185">Reference proteome</keyword>
<evidence type="ECO:0000256" key="1">
    <source>
        <dbReference type="SAM" id="Phobius"/>
    </source>
</evidence>
<gene>
    <name evidence="2" type="ORF">EDD61_12338</name>
</gene>
<dbReference type="RefSeq" id="WP_008690624.1">
    <property type="nucleotide sequence ID" value="NZ_AP024510.1"/>
</dbReference>
<evidence type="ECO:0008006" key="4">
    <source>
        <dbReference type="Google" id="ProtNLM"/>
    </source>
</evidence>
<evidence type="ECO:0000313" key="2">
    <source>
        <dbReference type="EMBL" id="TCU54747.1"/>
    </source>
</evidence>
<keyword evidence="1" id="KW-1133">Transmembrane helix</keyword>
<dbReference type="Proteomes" id="UP000295773">
    <property type="component" value="Unassembled WGS sequence"/>
</dbReference>
<reference evidence="2 3" key="1">
    <citation type="submission" date="2019-03" db="EMBL/GenBank/DDBJ databases">
        <title>Genomic Encyclopedia of Type Strains, Phase IV (KMG-IV): sequencing the most valuable type-strain genomes for metagenomic binning, comparative biology and taxonomic classification.</title>
        <authorList>
            <person name="Goeker M."/>
        </authorList>
    </citation>
    <scope>NUCLEOTIDE SEQUENCE [LARGE SCALE GENOMIC DNA]</scope>
    <source>
        <strain evidence="2 3">DSM 29481</strain>
    </source>
</reference>
<dbReference type="EMBL" id="SMBP01000023">
    <property type="protein sequence ID" value="TCU54747.1"/>
    <property type="molecule type" value="Genomic_DNA"/>
</dbReference>
<dbReference type="AlphaFoldDB" id="A0A4R3T2B4"/>
<accession>A0A4R3T2B4</accession>
<keyword evidence="1" id="KW-0812">Transmembrane</keyword>
<proteinExistence type="predicted"/>
<sequence length="63" mass="7209">MRERIGIILGISGILLLIEPSINQQQLYGYLSYIAEHYWPVGLILAGMILINPGKRKTRSRNR</sequence>
<name>A0A4R3T2B4_9FIRM</name>